<dbReference type="AlphaFoldDB" id="A0A5D4RJF3"/>
<evidence type="ECO:0000313" key="4">
    <source>
        <dbReference type="Proteomes" id="UP000322997"/>
    </source>
</evidence>
<dbReference type="Proteomes" id="UP000322997">
    <property type="component" value="Unassembled WGS sequence"/>
</dbReference>
<name>A0A5D4RJF3_9BACI</name>
<feature type="signal peptide" evidence="2">
    <location>
        <begin position="1"/>
        <end position="23"/>
    </location>
</feature>
<proteinExistence type="predicted"/>
<dbReference type="EMBL" id="VTEQ01000006">
    <property type="protein sequence ID" value="TYS51427.1"/>
    <property type="molecule type" value="Genomic_DNA"/>
</dbReference>
<feature type="region of interest" description="Disordered" evidence="1">
    <location>
        <begin position="19"/>
        <end position="74"/>
    </location>
</feature>
<evidence type="ECO:0008006" key="5">
    <source>
        <dbReference type="Google" id="ProtNLM"/>
    </source>
</evidence>
<gene>
    <name evidence="3" type="ORF">FZC83_17805</name>
</gene>
<dbReference type="RefSeq" id="WP_056539450.1">
    <property type="nucleotide sequence ID" value="NZ_JBNILK010000006.1"/>
</dbReference>
<accession>A0A5D4RJF3</accession>
<keyword evidence="2" id="KW-0732">Signal</keyword>
<reference evidence="3 4" key="1">
    <citation type="submission" date="2019-08" db="EMBL/GenBank/DDBJ databases">
        <title>Bacillus genomes from the desert of Cuatro Cienegas, Coahuila.</title>
        <authorList>
            <person name="Olmedo-Alvarez G."/>
        </authorList>
    </citation>
    <scope>NUCLEOTIDE SEQUENCE [LARGE SCALE GENOMIC DNA]</scope>
    <source>
        <strain evidence="3 4">CH108_3D</strain>
    </source>
</reference>
<comment type="caution">
    <text evidence="3">The sequence shown here is derived from an EMBL/GenBank/DDBJ whole genome shotgun (WGS) entry which is preliminary data.</text>
</comment>
<protein>
    <recommendedName>
        <fullName evidence="5">Lipoprotein</fullName>
    </recommendedName>
</protein>
<evidence type="ECO:0000256" key="1">
    <source>
        <dbReference type="SAM" id="MobiDB-lite"/>
    </source>
</evidence>
<organism evidence="3 4">
    <name type="scientific">Rossellomorea marisflavi</name>
    <dbReference type="NCBI Taxonomy" id="189381"/>
    <lineage>
        <taxon>Bacteria</taxon>
        <taxon>Bacillati</taxon>
        <taxon>Bacillota</taxon>
        <taxon>Bacilli</taxon>
        <taxon>Bacillales</taxon>
        <taxon>Bacillaceae</taxon>
        <taxon>Rossellomorea</taxon>
    </lineage>
</organism>
<feature type="chain" id="PRO_5039014635" description="Lipoprotein" evidence="2">
    <location>
        <begin position="24"/>
        <end position="219"/>
    </location>
</feature>
<sequence>MKKLIIMLVALSFIVMGCSQSTSSDEKSEKKESTQTEKKEDSKKEEATKDESKEETDKEDTAKKEEPKKDLSDAEKQEALITYINDDVRKIADYETEAVVALQGVSGENYTNDEDMYEVLTKEVIPTYEKAVDTADNIETPFEELEPMTAKLKDIVATYHEALMLQKEGIEKQDVSLIEDSNAKAQEYLLAAQEYHMAMSDLAKKYDVDYQPDNQQFSN</sequence>
<dbReference type="PROSITE" id="PS51257">
    <property type="entry name" value="PROKAR_LIPOPROTEIN"/>
    <property type="match status" value="1"/>
</dbReference>
<evidence type="ECO:0000256" key="2">
    <source>
        <dbReference type="SAM" id="SignalP"/>
    </source>
</evidence>
<evidence type="ECO:0000313" key="3">
    <source>
        <dbReference type="EMBL" id="TYS51427.1"/>
    </source>
</evidence>
<feature type="compositionally biased region" description="Basic and acidic residues" evidence="1">
    <location>
        <begin position="24"/>
        <end position="74"/>
    </location>
</feature>